<dbReference type="Pfam" id="PF05795">
    <property type="entry name" value="Plasmodium_Vir"/>
    <property type="match status" value="1"/>
</dbReference>
<sequence>MNAKIEEENYYDICSNFLSNNKEHCEGYILCIMIARNLINLSKLNEKVRIQHCHYFIHWLYDKIGTIYSKSTNTIQDKTTVNKIFNVSYMILQKLGINDCYYDVINLDIVQNKERKYLHDYFDNYKNIESNASDNNKCEQYCKLIIYINDLYKKYIEKCCTYYSNDEYSDYCKYFFKCDQNYNPYKLYTKLNCSKVLSSDNEKMEEVKITLVQDYVQQLIHAYRNKLNLIKIIL</sequence>
<dbReference type="Proteomes" id="UP000006319">
    <property type="component" value="Unassembled WGS sequence"/>
</dbReference>
<gene>
    <name evidence="1" type="ORF">PCYB_006380</name>
</gene>
<dbReference type="EMBL" id="DF158096">
    <property type="protein sequence ID" value="GAB69889.1"/>
    <property type="molecule type" value="Genomic_DNA"/>
</dbReference>
<dbReference type="GeneID" id="14696431"/>
<dbReference type="OrthoDB" id="382814at2759"/>
<evidence type="ECO:0000313" key="2">
    <source>
        <dbReference type="Proteomes" id="UP000006319"/>
    </source>
</evidence>
<dbReference type="InterPro" id="IPR008780">
    <property type="entry name" value="Plasmodium_Vir"/>
</dbReference>
<accession>K6V0M7</accession>
<protein>
    <recommendedName>
        <fullName evidence="3">CYIR protein</fullName>
    </recommendedName>
</protein>
<reference evidence="1 2" key="1">
    <citation type="journal article" date="2012" name="Nat. Genet.">
        <title>Plasmodium cynomolgi genome sequences provide insight into Plasmodium vivax and the monkey malaria clade.</title>
        <authorList>
            <person name="Tachibana S."/>
            <person name="Sullivan S.A."/>
            <person name="Kawai S."/>
            <person name="Nakamura S."/>
            <person name="Kim H.R."/>
            <person name="Goto N."/>
            <person name="Arisue N."/>
            <person name="Palacpac N.M.Q."/>
            <person name="Honma H."/>
            <person name="Yagi M."/>
            <person name="Tougan T."/>
            <person name="Katakai Y."/>
            <person name="Kaneko O."/>
            <person name="Mita T."/>
            <person name="Kita K."/>
            <person name="Yasutomi Y."/>
            <person name="Sutton P.L."/>
            <person name="Shakhbatyan R."/>
            <person name="Horii T."/>
            <person name="Yasunaga T."/>
            <person name="Barnwell J.W."/>
            <person name="Escalante A.A."/>
            <person name="Carlton J.M."/>
            <person name="Tanabe K."/>
        </authorList>
    </citation>
    <scope>NUCLEOTIDE SEQUENCE [LARGE SCALE GENOMIC DNA]</scope>
    <source>
        <strain evidence="1 2">B</strain>
    </source>
</reference>
<evidence type="ECO:0000313" key="1">
    <source>
        <dbReference type="EMBL" id="GAB69889.1"/>
    </source>
</evidence>
<name>K6V0M7_PLACD</name>
<keyword evidence="2" id="KW-1185">Reference proteome</keyword>
<evidence type="ECO:0008006" key="3">
    <source>
        <dbReference type="Google" id="ProtNLM"/>
    </source>
</evidence>
<dbReference type="RefSeq" id="XP_004228107.1">
    <property type="nucleotide sequence ID" value="XM_004228059.1"/>
</dbReference>
<dbReference type="AlphaFoldDB" id="K6V0M7"/>
<proteinExistence type="predicted"/>
<dbReference type="VEuPathDB" id="PlasmoDB:PCYB_006380"/>
<dbReference type="PhylomeDB" id="K6V0M7"/>
<dbReference type="KEGG" id="pcy:PCYB_006380"/>
<organism evidence="1 2">
    <name type="scientific">Plasmodium cynomolgi (strain B)</name>
    <dbReference type="NCBI Taxonomy" id="1120755"/>
    <lineage>
        <taxon>Eukaryota</taxon>
        <taxon>Sar</taxon>
        <taxon>Alveolata</taxon>
        <taxon>Apicomplexa</taxon>
        <taxon>Aconoidasida</taxon>
        <taxon>Haemosporida</taxon>
        <taxon>Plasmodiidae</taxon>
        <taxon>Plasmodium</taxon>
        <taxon>Plasmodium (Plasmodium)</taxon>
    </lineage>
</organism>